<dbReference type="NCBIfam" id="TIGR02212">
    <property type="entry name" value="lolCE"/>
    <property type="match status" value="1"/>
</dbReference>
<evidence type="ECO:0000256" key="5">
    <source>
        <dbReference type="ARBA" id="ARBA00022692"/>
    </source>
</evidence>
<keyword evidence="3" id="KW-0813">Transport</keyword>
<dbReference type="Pfam" id="PF12704">
    <property type="entry name" value="MacB_PCD"/>
    <property type="match status" value="1"/>
</dbReference>
<feature type="transmembrane region" description="Helical" evidence="8">
    <location>
        <begin position="271"/>
        <end position="293"/>
    </location>
</feature>
<evidence type="ECO:0000259" key="10">
    <source>
        <dbReference type="Pfam" id="PF12704"/>
    </source>
</evidence>
<dbReference type="InterPro" id="IPR003838">
    <property type="entry name" value="ABC3_permease_C"/>
</dbReference>
<comment type="caution">
    <text evidence="11">The sequence shown here is derived from an EMBL/GenBank/DDBJ whole genome shotgun (WGS) entry which is preliminary data.</text>
</comment>
<dbReference type="GO" id="GO:0098797">
    <property type="term" value="C:plasma membrane protein complex"/>
    <property type="evidence" value="ECO:0007669"/>
    <property type="project" value="TreeGrafter"/>
</dbReference>
<dbReference type="InterPro" id="IPR051447">
    <property type="entry name" value="Lipoprotein-release_system"/>
</dbReference>
<sequence>MKKSLPLLIGFRYLSAKRRNHFISFISASSMVGMTLGVAVLILVLSVMNGFDQELRERILGMVPHGVIYERGGVQDWQSLAKEVEAFPGVVAAAPLTRLQGMMAYQGRVQGAMITGIEPSAEASVSILPDHLVDGELSSLHDGGFNVVLGEILARRLHLVIGDKVTLMLPEATLSPAGILPRIKRLTVTGIFSVGAELDANLAVIHIQDARKLARLAGQAQALRIKTEDLFQAPKVVWELVSQLEGVYSGSDWTRTHGNLFQAIKMEKTMIGLLLLIIVAVAAFNIISTLVMVVTDKQADIAILRTMGASPRTILQIFMVQGLAIGFVG</sequence>
<evidence type="ECO:0000256" key="8">
    <source>
        <dbReference type="SAM" id="Phobius"/>
    </source>
</evidence>
<evidence type="ECO:0000256" key="3">
    <source>
        <dbReference type="ARBA" id="ARBA00022448"/>
    </source>
</evidence>
<evidence type="ECO:0000256" key="1">
    <source>
        <dbReference type="ARBA" id="ARBA00004651"/>
    </source>
</evidence>
<dbReference type="PANTHER" id="PTHR30489:SF0">
    <property type="entry name" value="LIPOPROTEIN-RELEASING SYSTEM TRANSMEMBRANE PROTEIN LOLE"/>
    <property type="match status" value="1"/>
</dbReference>
<evidence type="ECO:0000256" key="6">
    <source>
        <dbReference type="ARBA" id="ARBA00022989"/>
    </source>
</evidence>
<dbReference type="EMBL" id="MABE01000054">
    <property type="protein sequence ID" value="OUS41455.1"/>
    <property type="molecule type" value="Genomic_DNA"/>
</dbReference>
<comment type="similarity">
    <text evidence="2">Belongs to the ABC-4 integral membrane protein family. LolC/E subfamily.</text>
</comment>
<evidence type="ECO:0000259" key="9">
    <source>
        <dbReference type="Pfam" id="PF02687"/>
    </source>
</evidence>
<name>A0A1Y5I2V4_OLEAN</name>
<evidence type="ECO:0000313" key="12">
    <source>
        <dbReference type="Proteomes" id="UP000227088"/>
    </source>
</evidence>
<accession>A0A1Y5I2V4</accession>
<dbReference type="PANTHER" id="PTHR30489">
    <property type="entry name" value="LIPOPROTEIN-RELEASING SYSTEM TRANSMEMBRANE PROTEIN LOLE"/>
    <property type="match status" value="1"/>
</dbReference>
<keyword evidence="7 8" id="KW-0472">Membrane</keyword>
<reference evidence="12" key="1">
    <citation type="journal article" date="2017" name="Proc. Natl. Acad. Sci. U.S.A.">
        <title>Simulation of Deepwater Horizon oil plume reveals substrate specialization within a complex community of hydrocarbon degraders.</title>
        <authorList>
            <person name="Hu P."/>
            <person name="Dubinsky E.A."/>
            <person name="Probst A.J."/>
            <person name="Wang J."/>
            <person name="Sieber C.M.K."/>
            <person name="Tom L.M."/>
            <person name="Gardinali P."/>
            <person name="Banfield J.F."/>
            <person name="Atlas R.M."/>
            <person name="Andersen G.L."/>
        </authorList>
    </citation>
    <scope>NUCLEOTIDE SEQUENCE [LARGE SCALE GENOMIC DNA]</scope>
</reference>
<feature type="non-terminal residue" evidence="11">
    <location>
        <position position="329"/>
    </location>
</feature>
<keyword evidence="4" id="KW-1003">Cell membrane</keyword>
<organism evidence="11 12">
    <name type="scientific">Oleispira antarctica</name>
    <dbReference type="NCBI Taxonomy" id="188908"/>
    <lineage>
        <taxon>Bacteria</taxon>
        <taxon>Pseudomonadati</taxon>
        <taxon>Pseudomonadota</taxon>
        <taxon>Gammaproteobacteria</taxon>
        <taxon>Oceanospirillales</taxon>
        <taxon>Oceanospirillaceae</taxon>
        <taxon>Oleispira</taxon>
    </lineage>
</organism>
<feature type="domain" description="MacB-like periplasmic core" evidence="10">
    <location>
        <begin position="28"/>
        <end position="217"/>
    </location>
</feature>
<gene>
    <name evidence="11" type="ORF">A9R00_00840</name>
</gene>
<comment type="subcellular location">
    <subcellularLocation>
        <location evidence="1">Cell membrane</location>
        <topology evidence="1">Multi-pass membrane protein</topology>
    </subcellularLocation>
</comment>
<evidence type="ECO:0000313" key="11">
    <source>
        <dbReference type="EMBL" id="OUS41455.1"/>
    </source>
</evidence>
<proteinExistence type="inferred from homology"/>
<dbReference type="InterPro" id="IPR011925">
    <property type="entry name" value="LolCE_TM"/>
</dbReference>
<dbReference type="GO" id="GO:0044874">
    <property type="term" value="P:lipoprotein localization to outer membrane"/>
    <property type="evidence" value="ECO:0007669"/>
    <property type="project" value="TreeGrafter"/>
</dbReference>
<dbReference type="Proteomes" id="UP000227088">
    <property type="component" value="Unassembled WGS sequence"/>
</dbReference>
<dbReference type="GO" id="GO:0042953">
    <property type="term" value="P:lipoprotein transport"/>
    <property type="evidence" value="ECO:0007669"/>
    <property type="project" value="InterPro"/>
</dbReference>
<evidence type="ECO:0000256" key="2">
    <source>
        <dbReference type="ARBA" id="ARBA00005236"/>
    </source>
</evidence>
<keyword evidence="5 8" id="KW-0812">Transmembrane</keyword>
<keyword evidence="6 8" id="KW-1133">Transmembrane helix</keyword>
<dbReference type="AlphaFoldDB" id="A0A1Y5I2V4"/>
<evidence type="ECO:0000256" key="4">
    <source>
        <dbReference type="ARBA" id="ARBA00022475"/>
    </source>
</evidence>
<feature type="transmembrane region" description="Helical" evidence="8">
    <location>
        <begin position="26"/>
        <end position="48"/>
    </location>
</feature>
<protein>
    <submittedName>
        <fullName evidence="11">ABC transporter permease</fullName>
    </submittedName>
</protein>
<dbReference type="Pfam" id="PF02687">
    <property type="entry name" value="FtsX"/>
    <property type="match status" value="1"/>
</dbReference>
<dbReference type="InterPro" id="IPR025857">
    <property type="entry name" value="MacB_PCD"/>
</dbReference>
<evidence type="ECO:0000256" key="7">
    <source>
        <dbReference type="ARBA" id="ARBA00023136"/>
    </source>
</evidence>
<feature type="domain" description="ABC3 transporter permease C-terminal" evidence="9">
    <location>
        <begin position="273"/>
        <end position="329"/>
    </location>
</feature>